<sequence>MFDDCIYFNTQALGRQLERVWTRAFKPFDLTPPQGFMLRAILDKPGRLQSELADELKIARATATRALDGLEARGLVERLPTKRDGRECEIQPTPKAQEIKDELNKASGEITKSLKAQLGASEFASFVGQVKAISDKIR</sequence>
<dbReference type="Proteomes" id="UP000247454">
    <property type="component" value="Unassembled WGS sequence"/>
</dbReference>
<keyword evidence="3" id="KW-0804">Transcription</keyword>
<dbReference type="OrthoDB" id="582199at2"/>
<comment type="caution">
    <text evidence="5">The sequence shown here is derived from an EMBL/GenBank/DDBJ whole genome shotgun (WGS) entry which is preliminary data.</text>
</comment>
<dbReference type="PANTHER" id="PTHR42756:SF1">
    <property type="entry name" value="TRANSCRIPTIONAL REPRESSOR OF EMRAB OPERON"/>
    <property type="match status" value="1"/>
</dbReference>
<proteinExistence type="predicted"/>
<dbReference type="InterPro" id="IPR036390">
    <property type="entry name" value="WH_DNA-bd_sf"/>
</dbReference>
<dbReference type="GO" id="GO:0003700">
    <property type="term" value="F:DNA-binding transcription factor activity"/>
    <property type="evidence" value="ECO:0007669"/>
    <property type="project" value="InterPro"/>
</dbReference>
<dbReference type="RefSeq" id="WP_110753427.1">
    <property type="nucleotide sequence ID" value="NZ_QJTF01000018.1"/>
</dbReference>
<dbReference type="InterPro" id="IPR023187">
    <property type="entry name" value="Tscrpt_reg_MarR-type_CS"/>
</dbReference>
<name>A0A318SYD9_9HYPH</name>
<dbReference type="EMBL" id="QJTF01000018">
    <property type="protein sequence ID" value="PYE86951.1"/>
    <property type="molecule type" value="Genomic_DNA"/>
</dbReference>
<dbReference type="SMART" id="SM00347">
    <property type="entry name" value="HTH_MARR"/>
    <property type="match status" value="1"/>
</dbReference>
<evidence type="ECO:0000256" key="2">
    <source>
        <dbReference type="ARBA" id="ARBA00023125"/>
    </source>
</evidence>
<dbReference type="Pfam" id="PF12802">
    <property type="entry name" value="MarR_2"/>
    <property type="match status" value="1"/>
</dbReference>
<accession>A0A318SYD9</accession>
<protein>
    <submittedName>
        <fullName evidence="5">DNA-binding MarR family transcriptional regulator</fullName>
    </submittedName>
</protein>
<dbReference type="PROSITE" id="PS01117">
    <property type="entry name" value="HTH_MARR_1"/>
    <property type="match status" value="1"/>
</dbReference>
<dbReference type="PRINTS" id="PR00598">
    <property type="entry name" value="HTHMARR"/>
</dbReference>
<dbReference type="AlphaFoldDB" id="A0A318SYD9"/>
<keyword evidence="2 5" id="KW-0238">DNA-binding</keyword>
<keyword evidence="1" id="KW-0805">Transcription regulation</keyword>
<feature type="domain" description="HTH marR-type" evidence="4">
    <location>
        <begin position="1"/>
        <end position="135"/>
    </location>
</feature>
<dbReference type="SUPFAM" id="SSF46785">
    <property type="entry name" value="Winged helix' DNA-binding domain"/>
    <property type="match status" value="1"/>
</dbReference>
<dbReference type="PROSITE" id="PS50995">
    <property type="entry name" value="HTH_MARR_2"/>
    <property type="match status" value="1"/>
</dbReference>
<dbReference type="InterPro" id="IPR000835">
    <property type="entry name" value="HTH_MarR-typ"/>
</dbReference>
<evidence type="ECO:0000259" key="4">
    <source>
        <dbReference type="PROSITE" id="PS50995"/>
    </source>
</evidence>
<keyword evidence="6" id="KW-1185">Reference proteome</keyword>
<dbReference type="Gene3D" id="1.10.10.10">
    <property type="entry name" value="Winged helix-like DNA-binding domain superfamily/Winged helix DNA-binding domain"/>
    <property type="match status" value="1"/>
</dbReference>
<evidence type="ECO:0000256" key="3">
    <source>
        <dbReference type="ARBA" id="ARBA00023163"/>
    </source>
</evidence>
<reference evidence="5 6" key="1">
    <citation type="submission" date="2018-06" db="EMBL/GenBank/DDBJ databases">
        <title>Genomic Encyclopedia of Type Strains, Phase III (KMG-III): the genomes of soil and plant-associated and newly described type strains.</title>
        <authorList>
            <person name="Whitman W."/>
        </authorList>
    </citation>
    <scope>NUCLEOTIDE SEQUENCE [LARGE SCALE GENOMIC DNA]</scope>
    <source>
        <strain evidence="5 6">ORS 1419</strain>
    </source>
</reference>
<evidence type="ECO:0000313" key="6">
    <source>
        <dbReference type="Proteomes" id="UP000247454"/>
    </source>
</evidence>
<organism evidence="5 6">
    <name type="scientific">Phyllobacterium leguminum</name>
    <dbReference type="NCBI Taxonomy" id="314237"/>
    <lineage>
        <taxon>Bacteria</taxon>
        <taxon>Pseudomonadati</taxon>
        <taxon>Pseudomonadota</taxon>
        <taxon>Alphaproteobacteria</taxon>
        <taxon>Hyphomicrobiales</taxon>
        <taxon>Phyllobacteriaceae</taxon>
        <taxon>Phyllobacterium</taxon>
    </lineage>
</organism>
<dbReference type="GO" id="GO:0003677">
    <property type="term" value="F:DNA binding"/>
    <property type="evidence" value="ECO:0007669"/>
    <property type="project" value="UniProtKB-KW"/>
</dbReference>
<dbReference type="PANTHER" id="PTHR42756">
    <property type="entry name" value="TRANSCRIPTIONAL REGULATOR, MARR"/>
    <property type="match status" value="1"/>
</dbReference>
<dbReference type="InterPro" id="IPR036388">
    <property type="entry name" value="WH-like_DNA-bd_sf"/>
</dbReference>
<evidence type="ECO:0000256" key="1">
    <source>
        <dbReference type="ARBA" id="ARBA00023015"/>
    </source>
</evidence>
<gene>
    <name evidence="5" type="ORF">C7477_11890</name>
</gene>
<evidence type="ECO:0000313" key="5">
    <source>
        <dbReference type="EMBL" id="PYE86951.1"/>
    </source>
</evidence>